<protein>
    <submittedName>
        <fullName evidence="1">Uncharacterized protein</fullName>
    </submittedName>
</protein>
<name>A0A6H5HTZ4_9HYME</name>
<dbReference type="Proteomes" id="UP000479190">
    <property type="component" value="Unassembled WGS sequence"/>
</dbReference>
<organism evidence="1 2">
    <name type="scientific">Trichogramma brassicae</name>
    <dbReference type="NCBI Taxonomy" id="86971"/>
    <lineage>
        <taxon>Eukaryota</taxon>
        <taxon>Metazoa</taxon>
        <taxon>Ecdysozoa</taxon>
        <taxon>Arthropoda</taxon>
        <taxon>Hexapoda</taxon>
        <taxon>Insecta</taxon>
        <taxon>Pterygota</taxon>
        <taxon>Neoptera</taxon>
        <taxon>Endopterygota</taxon>
        <taxon>Hymenoptera</taxon>
        <taxon>Apocrita</taxon>
        <taxon>Proctotrupomorpha</taxon>
        <taxon>Chalcidoidea</taxon>
        <taxon>Trichogrammatidae</taxon>
        <taxon>Trichogramma</taxon>
    </lineage>
</organism>
<keyword evidence="2" id="KW-1185">Reference proteome</keyword>
<proteinExistence type="predicted"/>
<gene>
    <name evidence="1" type="ORF">TBRA_LOCUS521</name>
</gene>
<evidence type="ECO:0000313" key="2">
    <source>
        <dbReference type="Proteomes" id="UP000479190"/>
    </source>
</evidence>
<reference evidence="1 2" key="1">
    <citation type="submission" date="2020-02" db="EMBL/GenBank/DDBJ databases">
        <authorList>
            <person name="Ferguson B K."/>
        </authorList>
    </citation>
    <scope>NUCLEOTIDE SEQUENCE [LARGE SCALE GENOMIC DNA]</scope>
</reference>
<evidence type="ECO:0000313" key="1">
    <source>
        <dbReference type="EMBL" id="CAB0028327.1"/>
    </source>
</evidence>
<accession>A0A6H5HTZ4</accession>
<dbReference type="EMBL" id="CADCXV010000124">
    <property type="protein sequence ID" value="CAB0028327.1"/>
    <property type="molecule type" value="Genomic_DNA"/>
</dbReference>
<sequence length="57" mass="6581">MFSAISCVWVVKMYQFATWCFRGNNYNIIAREKITALYKVICPTSSKLAQLVDNQSK</sequence>
<dbReference type="AlphaFoldDB" id="A0A6H5HTZ4"/>